<comment type="caution">
    <text evidence="1">The sequence shown here is derived from an EMBL/GenBank/DDBJ whole genome shotgun (WGS) entry which is preliminary data.</text>
</comment>
<protein>
    <submittedName>
        <fullName evidence="1">Uncharacterized protein</fullName>
    </submittedName>
</protein>
<gene>
    <name evidence="1" type="ORF">CHU92_03600</name>
</gene>
<organism evidence="1 2">
    <name type="scientific">Flavobacterium cyanobacteriorum</name>
    <dbReference type="NCBI Taxonomy" id="2022802"/>
    <lineage>
        <taxon>Bacteria</taxon>
        <taxon>Pseudomonadati</taxon>
        <taxon>Bacteroidota</taxon>
        <taxon>Flavobacteriia</taxon>
        <taxon>Flavobacteriales</taxon>
        <taxon>Flavobacteriaceae</taxon>
        <taxon>Flavobacterium</taxon>
    </lineage>
</organism>
<dbReference type="Pfam" id="PF13620">
    <property type="entry name" value="CarboxypepD_reg"/>
    <property type="match status" value="1"/>
</dbReference>
<evidence type="ECO:0000313" key="1">
    <source>
        <dbReference type="EMBL" id="OYQ43252.1"/>
    </source>
</evidence>
<evidence type="ECO:0000313" key="2">
    <source>
        <dbReference type="Proteomes" id="UP000216605"/>
    </source>
</evidence>
<sequence>MIKSKVILHKKGLALLLLFISYNSFSQYRLTGVVTDTTGAAISGASLLVKDSGNSIVSYTNSEDKGKYTITVPKPGEYTLVVNHLGYKKIEDKLKVASQEETITRNFVLEEVGFMLKEVVIEAEAPVRSRGDTLVYDAKALSTGKEAVVEDLLKNIPGITVQKDGKIFYGDSEVEKVMVDGDDLFNKGYPLLTKNMPVQPLDKVEVLQNYSKNKHLKGIEDSKAVALNLTIDEKFRNIWFGNATAGYGNDNRYKASGNLMNFSKNYKNFLNVNGNNAGYDYVGDIASMRYNSADIETIGLSSRTAEIMNISNSVSRIDEARARFNNARSGSLSTIFPLGQNAKLRLNGFLGFDELNTYQNAFTVANFENTFFENTEVNTSKNALRKGYVSAYLNYDISATQMLQTLSTFNSGSNTFTSDYTFNGDSTRERLETGNTYFDQQLTYTRKWKSRNVILLKSRFLTDRIPQEYGIDDYLLGGLFPNDNISAIGNAVKSSKQYAGLEADFKLKQKNSDLIAFTVGYQYNRDNLATRFSFFADGATTEPQGFQSDTEYTVGDLYAKSGYTWKIKKISLGANFNAHQLFNRFENTNGETRSQSPFFINTVVNGTWEVSPDNVLSANYIYNIQNSGIIQVNDAYLLTSSRSFSRGLGAFNQLESSSAGLNFTTKHYLNRYSFSAGITYGRQNDIITYRSQINQNLSLSEAFIIRGGEQSSINLRSHFVIKKLKGSLAIDALGTQAIYYNQVNESGLRKNTMYSQIYSLRWRSSFKSAFNFNTGTEWNFSQIQSDNTFNNTSKYTYLDLQYTVTDKLRITAKGEHYNFGGVDNNDDYFFADIEASYSFDKDKYSIGLDVRNLFNTKEFTTYSVSDIGYSSNSFRLLPRYALLSLRYRF</sequence>
<dbReference type="Proteomes" id="UP000216605">
    <property type="component" value="Unassembled WGS sequence"/>
</dbReference>
<reference evidence="1 2" key="1">
    <citation type="submission" date="2017-07" db="EMBL/GenBank/DDBJ databases">
        <title>Flavobacterium cyanobacteriorum sp. nov., isolated from cyanobacterial aggregates in a eutrophic lake.</title>
        <authorList>
            <person name="Cai H."/>
        </authorList>
    </citation>
    <scope>NUCLEOTIDE SEQUENCE [LARGE SCALE GENOMIC DNA]</scope>
    <source>
        <strain evidence="1 2">TH021</strain>
    </source>
</reference>
<dbReference type="OrthoDB" id="603275at2"/>
<proteinExistence type="predicted"/>
<dbReference type="AlphaFoldDB" id="A0A255ZPC7"/>
<dbReference type="InterPro" id="IPR008969">
    <property type="entry name" value="CarboxyPept-like_regulatory"/>
</dbReference>
<accession>A0A255ZPC7</accession>
<dbReference type="SUPFAM" id="SSF49464">
    <property type="entry name" value="Carboxypeptidase regulatory domain-like"/>
    <property type="match status" value="1"/>
</dbReference>
<dbReference type="EMBL" id="NOXV01000184">
    <property type="protein sequence ID" value="OYQ43252.1"/>
    <property type="molecule type" value="Genomic_DNA"/>
</dbReference>
<dbReference type="RefSeq" id="WP_094412691.1">
    <property type="nucleotide sequence ID" value="NZ_NOXV01000184.1"/>
</dbReference>
<dbReference type="Gene3D" id="2.60.40.1120">
    <property type="entry name" value="Carboxypeptidase-like, regulatory domain"/>
    <property type="match status" value="1"/>
</dbReference>
<keyword evidence="2" id="KW-1185">Reference proteome</keyword>
<dbReference type="SUPFAM" id="SSF56935">
    <property type="entry name" value="Porins"/>
    <property type="match status" value="1"/>
</dbReference>
<name>A0A255ZPC7_9FLAO</name>